<dbReference type="SMART" id="SM00280">
    <property type="entry name" value="KAZAL"/>
    <property type="match status" value="1"/>
</dbReference>
<protein>
    <recommendedName>
        <fullName evidence="2">Ovomucoid</fullName>
    </recommendedName>
</protein>
<dbReference type="GeneID" id="108503784"/>
<dbReference type="Pfam" id="PF00050">
    <property type="entry name" value="Kazal_1"/>
    <property type="match status" value="1"/>
</dbReference>
<sequence length="80" mass="8756">MKVTSVLLLIALALCCISATGAVQFAAQYCNNQLASRNFCTMEYMPHCGSNGVTYGNKCLFCNAYARSRRTLELRSMSAC</sequence>
<evidence type="ECO:0000256" key="3">
    <source>
        <dbReference type="ARBA" id="ARBA00022525"/>
    </source>
</evidence>
<dbReference type="AlphaFoldDB" id="A0A6J0ICE8"/>
<evidence type="ECO:0000256" key="1">
    <source>
        <dbReference type="ARBA" id="ARBA00004613"/>
    </source>
</evidence>
<dbReference type="Gene3D" id="3.30.60.30">
    <property type="match status" value="1"/>
</dbReference>
<keyword evidence="5" id="KW-0677">Repeat</keyword>
<feature type="signal peptide" evidence="9">
    <location>
        <begin position="1"/>
        <end position="22"/>
    </location>
</feature>
<reference evidence="12" key="1">
    <citation type="submission" date="2025-08" db="UniProtKB">
        <authorList>
            <consortium name="RefSeq"/>
        </authorList>
    </citation>
    <scope>IDENTIFICATION</scope>
</reference>
<dbReference type="PANTHER" id="PTHR47499:SF6">
    <property type="entry name" value="SERINE PROTEASE INHIBITOR KAZAL-TYPE 6"/>
    <property type="match status" value="1"/>
</dbReference>
<accession>A0A6J0ICE8</accession>
<evidence type="ECO:0000256" key="2">
    <source>
        <dbReference type="ARBA" id="ARBA00019248"/>
    </source>
</evidence>
<organism evidence="11 12">
    <name type="scientific">Lepidothrix coronata</name>
    <name type="common">blue-crowned manakin</name>
    <dbReference type="NCBI Taxonomy" id="321398"/>
    <lineage>
        <taxon>Eukaryota</taxon>
        <taxon>Metazoa</taxon>
        <taxon>Chordata</taxon>
        <taxon>Craniata</taxon>
        <taxon>Vertebrata</taxon>
        <taxon>Euteleostomi</taxon>
        <taxon>Archelosauria</taxon>
        <taxon>Archosauria</taxon>
        <taxon>Dinosauria</taxon>
        <taxon>Saurischia</taxon>
        <taxon>Theropoda</taxon>
        <taxon>Coelurosauria</taxon>
        <taxon>Aves</taxon>
        <taxon>Neognathae</taxon>
        <taxon>Neoaves</taxon>
        <taxon>Telluraves</taxon>
        <taxon>Australaves</taxon>
        <taxon>Passeriformes</taxon>
        <taxon>Pipridae</taxon>
        <taxon>Lepidothrix</taxon>
    </lineage>
</organism>
<gene>
    <name evidence="12" type="primary">LOC108503784</name>
</gene>
<proteinExistence type="predicted"/>
<evidence type="ECO:0000313" key="12">
    <source>
        <dbReference type="RefSeq" id="XP_017683579.1"/>
    </source>
</evidence>
<evidence type="ECO:0000256" key="8">
    <source>
        <dbReference type="ARBA" id="ARBA00023180"/>
    </source>
</evidence>
<dbReference type="GO" id="GO:0005576">
    <property type="term" value="C:extracellular region"/>
    <property type="evidence" value="ECO:0007669"/>
    <property type="project" value="UniProtKB-SubCell"/>
</dbReference>
<evidence type="ECO:0000256" key="5">
    <source>
        <dbReference type="ARBA" id="ARBA00022737"/>
    </source>
</evidence>
<dbReference type="SUPFAM" id="SSF100895">
    <property type="entry name" value="Kazal-type serine protease inhibitors"/>
    <property type="match status" value="1"/>
</dbReference>
<evidence type="ECO:0000259" key="10">
    <source>
        <dbReference type="PROSITE" id="PS51465"/>
    </source>
</evidence>
<dbReference type="CDD" id="cd00104">
    <property type="entry name" value="KAZAL_FS"/>
    <property type="match status" value="1"/>
</dbReference>
<evidence type="ECO:0000256" key="9">
    <source>
        <dbReference type="SAM" id="SignalP"/>
    </source>
</evidence>
<dbReference type="FunFam" id="3.30.60.30:FF:000037">
    <property type="entry name" value="Ovomucoid"/>
    <property type="match status" value="1"/>
</dbReference>
<evidence type="ECO:0000313" key="11">
    <source>
        <dbReference type="Proteomes" id="UP000504624"/>
    </source>
</evidence>
<evidence type="ECO:0000256" key="6">
    <source>
        <dbReference type="ARBA" id="ARBA00022900"/>
    </source>
</evidence>
<dbReference type="InterPro" id="IPR050159">
    <property type="entry name" value="Kazal-type_SerProtInhib"/>
</dbReference>
<feature type="chain" id="PRO_5026961148" description="Ovomucoid" evidence="9">
    <location>
        <begin position="23"/>
        <end position="80"/>
    </location>
</feature>
<keyword evidence="11" id="KW-1185">Reference proteome</keyword>
<evidence type="ECO:0000256" key="4">
    <source>
        <dbReference type="ARBA" id="ARBA00022690"/>
    </source>
</evidence>
<dbReference type="Proteomes" id="UP000504624">
    <property type="component" value="Unplaced"/>
</dbReference>
<dbReference type="InterPro" id="IPR036058">
    <property type="entry name" value="Kazal_dom_sf"/>
</dbReference>
<keyword evidence="8" id="KW-0325">Glycoprotein</keyword>
<keyword evidence="6" id="KW-0722">Serine protease inhibitor</keyword>
<dbReference type="RefSeq" id="XP_017683579.1">
    <property type="nucleotide sequence ID" value="XM_017828090.1"/>
</dbReference>
<feature type="domain" description="Kazal-like" evidence="10">
    <location>
        <begin position="24"/>
        <end position="80"/>
    </location>
</feature>
<dbReference type="PROSITE" id="PS00282">
    <property type="entry name" value="KAZAL_1"/>
    <property type="match status" value="1"/>
</dbReference>
<keyword evidence="4" id="KW-0646">Protease inhibitor</keyword>
<keyword evidence="3" id="KW-0964">Secreted</keyword>
<dbReference type="InterPro" id="IPR002350">
    <property type="entry name" value="Kazal_dom"/>
</dbReference>
<evidence type="ECO:0000256" key="7">
    <source>
        <dbReference type="ARBA" id="ARBA00023157"/>
    </source>
</evidence>
<dbReference type="GO" id="GO:0004867">
    <property type="term" value="F:serine-type endopeptidase inhibitor activity"/>
    <property type="evidence" value="ECO:0007669"/>
    <property type="project" value="UniProtKB-KW"/>
</dbReference>
<comment type="subcellular location">
    <subcellularLocation>
        <location evidence="1">Secreted</location>
    </subcellularLocation>
</comment>
<dbReference type="OrthoDB" id="126772at2759"/>
<keyword evidence="9" id="KW-0732">Signal</keyword>
<dbReference type="PROSITE" id="PS51465">
    <property type="entry name" value="KAZAL_2"/>
    <property type="match status" value="1"/>
</dbReference>
<name>A0A6J0ICE8_9PASS</name>
<keyword evidence="7" id="KW-1015">Disulfide bond</keyword>
<dbReference type="InterPro" id="IPR001239">
    <property type="entry name" value="Prot_inh_Kazal-m"/>
</dbReference>
<dbReference type="PANTHER" id="PTHR47499">
    <property type="entry name" value="SERINE PROTEASE INHIBITOR KAZAL-TYPE 7 SPINK7"/>
    <property type="match status" value="1"/>
</dbReference>
<dbReference type="PRINTS" id="PR00290">
    <property type="entry name" value="KAZALINHBTR"/>
</dbReference>